<sequence>MREQADGNNNITIMLVGNKSDLGQRRAVRQGERPRLHGDLGQDPAQRGGGIPSELVHGVREDPGRRHRSLQGGGVTPGVDEVCNLDRDTLPSGAYGCCSS</sequence>
<organism evidence="2 3">
    <name type="scientific">Triticum turgidum subsp. durum</name>
    <name type="common">Durum wheat</name>
    <name type="synonym">Triticum durum</name>
    <dbReference type="NCBI Taxonomy" id="4567"/>
    <lineage>
        <taxon>Eukaryota</taxon>
        <taxon>Viridiplantae</taxon>
        <taxon>Streptophyta</taxon>
        <taxon>Embryophyta</taxon>
        <taxon>Tracheophyta</taxon>
        <taxon>Spermatophyta</taxon>
        <taxon>Magnoliopsida</taxon>
        <taxon>Liliopsida</taxon>
        <taxon>Poales</taxon>
        <taxon>Poaceae</taxon>
        <taxon>BOP clade</taxon>
        <taxon>Pooideae</taxon>
        <taxon>Triticodae</taxon>
        <taxon>Triticeae</taxon>
        <taxon>Triticinae</taxon>
        <taxon>Triticum</taxon>
    </lineage>
</organism>
<feature type="compositionally biased region" description="Basic and acidic residues" evidence="1">
    <location>
        <begin position="29"/>
        <end position="40"/>
    </location>
</feature>
<evidence type="ECO:0000313" key="3">
    <source>
        <dbReference type="Proteomes" id="UP000324705"/>
    </source>
</evidence>
<name>A0A9R0WP58_TRITD</name>
<dbReference type="Gramene" id="TRITD5Av1G156230.1">
    <property type="protein sequence ID" value="TRITD5Av1G156230.1"/>
    <property type="gene ID" value="TRITD5Av1G156230"/>
</dbReference>
<proteinExistence type="predicted"/>
<dbReference type="AlphaFoldDB" id="A0A9R0WP58"/>
<gene>
    <name evidence="2" type="ORF">TRITD_5Av1G156230</name>
</gene>
<dbReference type="EMBL" id="LT934119">
    <property type="protein sequence ID" value="VAI18752.1"/>
    <property type="molecule type" value="Genomic_DNA"/>
</dbReference>
<dbReference type="Proteomes" id="UP000324705">
    <property type="component" value="Chromosome 5A"/>
</dbReference>
<evidence type="ECO:0000313" key="2">
    <source>
        <dbReference type="EMBL" id="VAI18752.1"/>
    </source>
</evidence>
<protein>
    <submittedName>
        <fullName evidence="2">Uncharacterized protein</fullName>
    </submittedName>
</protein>
<keyword evidence="3" id="KW-1185">Reference proteome</keyword>
<evidence type="ECO:0000256" key="1">
    <source>
        <dbReference type="SAM" id="MobiDB-lite"/>
    </source>
</evidence>
<reference evidence="2 3" key="1">
    <citation type="submission" date="2017-09" db="EMBL/GenBank/DDBJ databases">
        <authorList>
            <consortium name="International Durum Wheat Genome Sequencing Consortium (IDWGSC)"/>
            <person name="Milanesi L."/>
        </authorList>
    </citation>
    <scope>NUCLEOTIDE SEQUENCE [LARGE SCALE GENOMIC DNA]</scope>
    <source>
        <strain evidence="3">cv. Svevo</strain>
    </source>
</reference>
<accession>A0A9R0WP58</accession>
<feature type="region of interest" description="Disordered" evidence="1">
    <location>
        <begin position="18"/>
        <end position="76"/>
    </location>
</feature>